<sequence length="892" mass="88436">MNPVLRANLRSGGGRLVAAGSAVAVAVAFVVACMLLVDSFTRTMEDQARADAAGADLVIDSAPLTASADAGGRTADPQAGETAAADVAEQVADVDGVASAQSIRGAFATADFAGREGMISVGDLPEHADHETVEGRLPQGEDEALLPSSTAESYDVGVGDEVTVEVPAASADPAAGPDAEPEEVSWTVVGVREASSSAQARMFLTGSGMDRLVPIAGPDSIRVVLAGEAHGDAGAQAAAQERVAEAIAASGLVGEGASIHETVEGGLAVDQVTVLTNEQIVDAWVAERTGDSNILLTIGLGFGAVAVFVAALVITTTFGVLIASRAKSLALMRAIGASAAQLKRATIAEGAVLGLAGSLAGVLLGWCAAVGLGAAARALWLESFATPAPTAAAVVTGVVVGTVVTVVATVGPARRASSTSPMEALRPADVASAESGAPRRRTVVGAVAAVLGLAGTVAAALVGLPLIGVAGALIGFTGLLMASRAVVPATVQLLGRAVSRLTGGSTVPRLVAQNARQVPGRTTTTTSALLVGITLVVTMIVGAATAQRSIAAELAASAPVDGTVVSTDAAVRQTAASDEAVEAAATVPGAAGTLRTETGTAEATVLVAPQDVIAEISRRDDVAPQEGTALVSSSYVTPDGVLSPETPADESASAAAVVDGQEVSLDAERAGWLPPSTVLVSAADAEQAGWALEESSGQTWLRIHDDASVDDVLRLTSALEQSLETASGPRPQEQAEAADASGVALDGAGQRAANAQSIQAVLLVVLVLLAASVVVAVIGVSNTLALSVIERRREAALLRALGMSRGGVGSMVSIEALLMAGVALVLGTGLGVLFGWAGVSSLVSSDVLAVQLDVPLGELGIVWGLGLLAAVLAAAIPARTLSRTAPAAGLSS</sequence>
<evidence type="ECO:0000256" key="3">
    <source>
        <dbReference type="ARBA" id="ARBA00022692"/>
    </source>
</evidence>
<organism evidence="10 11">
    <name type="scientific">Nesterenkonia halobia</name>
    <dbReference type="NCBI Taxonomy" id="37922"/>
    <lineage>
        <taxon>Bacteria</taxon>
        <taxon>Bacillati</taxon>
        <taxon>Actinomycetota</taxon>
        <taxon>Actinomycetes</taxon>
        <taxon>Micrococcales</taxon>
        <taxon>Micrococcaceae</taxon>
        <taxon>Nesterenkonia</taxon>
    </lineage>
</organism>
<feature type="transmembrane region" description="Helical" evidence="8">
    <location>
        <begin position="467"/>
        <end position="487"/>
    </location>
</feature>
<proteinExistence type="inferred from homology"/>
<keyword evidence="5 8" id="KW-0472">Membrane</keyword>
<comment type="subcellular location">
    <subcellularLocation>
        <location evidence="1">Cell membrane</location>
        <topology evidence="1">Multi-pass membrane protein</topology>
    </subcellularLocation>
</comment>
<accession>A0ABP6RBI2</accession>
<dbReference type="Pfam" id="PF02687">
    <property type="entry name" value="FtsX"/>
    <property type="match status" value="2"/>
</dbReference>
<gene>
    <name evidence="10" type="ORF">GCM10020260_07720</name>
</gene>
<dbReference type="PROSITE" id="PS51257">
    <property type="entry name" value="PROKAR_LIPOPROTEIN"/>
    <property type="match status" value="1"/>
</dbReference>
<keyword evidence="2" id="KW-1003">Cell membrane</keyword>
<feature type="transmembrane region" description="Helical" evidence="8">
    <location>
        <begin position="351"/>
        <end position="376"/>
    </location>
</feature>
<evidence type="ECO:0000313" key="10">
    <source>
        <dbReference type="EMBL" id="GAA3281736.1"/>
    </source>
</evidence>
<feature type="transmembrane region" description="Helical" evidence="8">
    <location>
        <begin position="294"/>
        <end position="323"/>
    </location>
</feature>
<evidence type="ECO:0000256" key="4">
    <source>
        <dbReference type="ARBA" id="ARBA00022989"/>
    </source>
</evidence>
<dbReference type="RefSeq" id="WP_344718371.1">
    <property type="nucleotide sequence ID" value="NZ_BAAAYG010000003.1"/>
</dbReference>
<comment type="similarity">
    <text evidence="6">Belongs to the ABC-4 integral membrane protein family.</text>
</comment>
<feature type="transmembrane region" description="Helical" evidence="8">
    <location>
        <begin position="856"/>
        <end position="876"/>
    </location>
</feature>
<feature type="region of interest" description="Disordered" evidence="7">
    <location>
        <begin position="722"/>
        <end position="741"/>
    </location>
</feature>
<evidence type="ECO:0000259" key="9">
    <source>
        <dbReference type="Pfam" id="PF02687"/>
    </source>
</evidence>
<evidence type="ECO:0000313" key="11">
    <source>
        <dbReference type="Proteomes" id="UP001501736"/>
    </source>
</evidence>
<dbReference type="PANTHER" id="PTHR30572:SF4">
    <property type="entry name" value="ABC TRANSPORTER PERMEASE YTRF"/>
    <property type="match status" value="1"/>
</dbReference>
<feature type="transmembrane region" description="Helical" evidence="8">
    <location>
        <begin position="16"/>
        <end position="37"/>
    </location>
</feature>
<keyword evidence="3 8" id="KW-0812">Transmembrane</keyword>
<name>A0ABP6RBI2_9MICC</name>
<evidence type="ECO:0000256" key="7">
    <source>
        <dbReference type="SAM" id="MobiDB-lite"/>
    </source>
</evidence>
<evidence type="ECO:0000256" key="5">
    <source>
        <dbReference type="ARBA" id="ARBA00023136"/>
    </source>
</evidence>
<reference evidence="11" key="1">
    <citation type="journal article" date="2019" name="Int. J. Syst. Evol. Microbiol.">
        <title>The Global Catalogue of Microorganisms (GCM) 10K type strain sequencing project: providing services to taxonomists for standard genome sequencing and annotation.</title>
        <authorList>
            <consortium name="The Broad Institute Genomics Platform"/>
            <consortium name="The Broad Institute Genome Sequencing Center for Infectious Disease"/>
            <person name="Wu L."/>
            <person name="Ma J."/>
        </authorList>
    </citation>
    <scope>NUCLEOTIDE SEQUENCE [LARGE SCALE GENOMIC DNA]</scope>
    <source>
        <strain evidence="11">JCM 11483</strain>
    </source>
</reference>
<dbReference type="PANTHER" id="PTHR30572">
    <property type="entry name" value="MEMBRANE COMPONENT OF TRANSPORTER-RELATED"/>
    <property type="match status" value="1"/>
</dbReference>
<feature type="transmembrane region" description="Helical" evidence="8">
    <location>
        <begin position="388"/>
        <end position="410"/>
    </location>
</feature>
<comment type="caution">
    <text evidence="10">The sequence shown here is derived from an EMBL/GenBank/DDBJ whole genome shotgun (WGS) entry which is preliminary data.</text>
</comment>
<keyword evidence="4 8" id="KW-1133">Transmembrane helix</keyword>
<feature type="transmembrane region" description="Helical" evidence="8">
    <location>
        <begin position="526"/>
        <end position="546"/>
    </location>
</feature>
<dbReference type="InterPro" id="IPR050250">
    <property type="entry name" value="Macrolide_Exporter_MacB"/>
</dbReference>
<evidence type="ECO:0000256" key="6">
    <source>
        <dbReference type="ARBA" id="ARBA00038076"/>
    </source>
</evidence>
<evidence type="ECO:0000256" key="1">
    <source>
        <dbReference type="ARBA" id="ARBA00004651"/>
    </source>
</evidence>
<dbReference type="Proteomes" id="UP001501736">
    <property type="component" value="Unassembled WGS sequence"/>
</dbReference>
<feature type="transmembrane region" description="Helical" evidence="8">
    <location>
        <begin position="810"/>
        <end position="836"/>
    </location>
</feature>
<feature type="transmembrane region" description="Helical" evidence="8">
    <location>
        <begin position="760"/>
        <end position="789"/>
    </location>
</feature>
<evidence type="ECO:0000256" key="2">
    <source>
        <dbReference type="ARBA" id="ARBA00022475"/>
    </source>
</evidence>
<feature type="domain" description="ABC3 transporter permease C-terminal" evidence="9">
    <location>
        <begin position="767"/>
        <end position="885"/>
    </location>
</feature>
<dbReference type="EMBL" id="BAAAYG010000003">
    <property type="protein sequence ID" value="GAA3281736.1"/>
    <property type="molecule type" value="Genomic_DNA"/>
</dbReference>
<feature type="domain" description="ABC3 transporter permease C-terminal" evidence="9">
    <location>
        <begin position="302"/>
        <end position="421"/>
    </location>
</feature>
<dbReference type="InterPro" id="IPR003838">
    <property type="entry name" value="ABC3_permease_C"/>
</dbReference>
<feature type="transmembrane region" description="Helical" evidence="8">
    <location>
        <begin position="442"/>
        <end position="461"/>
    </location>
</feature>
<evidence type="ECO:0000256" key="8">
    <source>
        <dbReference type="SAM" id="Phobius"/>
    </source>
</evidence>
<protein>
    <submittedName>
        <fullName evidence="10">FtsX-like permease family protein</fullName>
    </submittedName>
</protein>
<keyword evidence="11" id="KW-1185">Reference proteome</keyword>